<feature type="region of interest" description="Disordered" evidence="1">
    <location>
        <begin position="1"/>
        <end position="31"/>
    </location>
</feature>
<name>A0ABQ9XCE3_9EUKA</name>
<sequence length="362" mass="40423">MRIDGVPIKGSPPMKRKSKQGSPAPDGAQLSSPFLNWRQNDPITADRVSPLFVSLVSLVRDNVPFHDSLLLKVTTFFSMLDPASNDLSLFVKDFKKKPGQNTTDAVPLFLDSIAVLLSSSHASILLAVLAYLHRYLASCSAPIQLNLLNSNLISIILSTHCLKDLSALDDQLILTDLIPILKLFSPTSSISGMMLQLLASSHADGESIQDLMLQKVLIQMEPSLVQISRNPHLQLWGKECFEITGLLSIICEASAFYQPTLEFLCSSRIPIVIQPLLTEVENEEALQHFLLTFALFINRLKTDGAEVMHRGKILQRMLAREGFRDGLELTRLQHQSTIKSKFLRWHSFEIMVQLGMNSPKPR</sequence>
<comment type="caution">
    <text evidence="2">The sequence shown here is derived from an EMBL/GenBank/DDBJ whole genome shotgun (WGS) entry which is preliminary data.</text>
</comment>
<proteinExistence type="predicted"/>
<evidence type="ECO:0000313" key="3">
    <source>
        <dbReference type="Proteomes" id="UP001281761"/>
    </source>
</evidence>
<keyword evidence="3" id="KW-1185">Reference proteome</keyword>
<evidence type="ECO:0000313" key="2">
    <source>
        <dbReference type="EMBL" id="KAK2947875.1"/>
    </source>
</evidence>
<accession>A0ABQ9XCE3</accession>
<dbReference type="EMBL" id="JARBJD010000189">
    <property type="protein sequence ID" value="KAK2947875.1"/>
    <property type="molecule type" value="Genomic_DNA"/>
</dbReference>
<reference evidence="2 3" key="1">
    <citation type="journal article" date="2022" name="bioRxiv">
        <title>Genomics of Preaxostyla Flagellates Illuminates Evolutionary Transitions and the Path Towards Mitochondrial Loss.</title>
        <authorList>
            <person name="Novak L.V.F."/>
            <person name="Treitli S.C."/>
            <person name="Pyrih J."/>
            <person name="Halakuc P."/>
            <person name="Pipaliya S.V."/>
            <person name="Vacek V."/>
            <person name="Brzon O."/>
            <person name="Soukal P."/>
            <person name="Eme L."/>
            <person name="Dacks J.B."/>
            <person name="Karnkowska A."/>
            <person name="Elias M."/>
            <person name="Hampl V."/>
        </authorList>
    </citation>
    <scope>NUCLEOTIDE SEQUENCE [LARGE SCALE GENOMIC DNA]</scope>
    <source>
        <strain evidence="2">NAU3</strain>
        <tissue evidence="2">Gut</tissue>
    </source>
</reference>
<dbReference type="Proteomes" id="UP001281761">
    <property type="component" value="Unassembled WGS sequence"/>
</dbReference>
<organism evidence="2 3">
    <name type="scientific">Blattamonas nauphoetae</name>
    <dbReference type="NCBI Taxonomy" id="2049346"/>
    <lineage>
        <taxon>Eukaryota</taxon>
        <taxon>Metamonada</taxon>
        <taxon>Preaxostyla</taxon>
        <taxon>Oxymonadida</taxon>
        <taxon>Blattamonas</taxon>
    </lineage>
</organism>
<evidence type="ECO:0000256" key="1">
    <source>
        <dbReference type="SAM" id="MobiDB-lite"/>
    </source>
</evidence>
<gene>
    <name evidence="2" type="ORF">BLNAU_17200</name>
</gene>
<protein>
    <submittedName>
        <fullName evidence="2">Uncharacterized protein</fullName>
    </submittedName>
</protein>